<dbReference type="Proteomes" id="UP001054252">
    <property type="component" value="Unassembled WGS sequence"/>
</dbReference>
<evidence type="ECO:0008006" key="14">
    <source>
        <dbReference type="Google" id="ProtNLM"/>
    </source>
</evidence>
<dbReference type="PANTHER" id="PTHR13301">
    <property type="entry name" value="X-BOX TRANSCRIPTION FACTOR-RELATED"/>
    <property type="match status" value="1"/>
</dbReference>
<evidence type="ECO:0000256" key="1">
    <source>
        <dbReference type="ARBA" id="ARBA00004127"/>
    </source>
</evidence>
<feature type="binding site" evidence="9">
    <location>
        <position position="111"/>
    </location>
    <ligand>
        <name>UDP-alpha-D-glucose</name>
        <dbReference type="ChEBI" id="CHEBI:58885"/>
    </ligand>
</feature>
<dbReference type="Pfam" id="PF03552">
    <property type="entry name" value="Cellulose_synt"/>
    <property type="match status" value="2"/>
</dbReference>
<evidence type="ECO:0000256" key="11">
    <source>
        <dbReference type="SAM" id="Phobius"/>
    </source>
</evidence>
<feature type="binding site" evidence="9">
    <location>
        <position position="140"/>
    </location>
    <ligand>
        <name>UDP-alpha-D-glucose</name>
        <dbReference type="ChEBI" id="CHEBI:58885"/>
    </ligand>
</feature>
<evidence type="ECO:0000256" key="6">
    <source>
        <dbReference type="ARBA" id="ARBA00023136"/>
    </source>
</evidence>
<keyword evidence="2" id="KW-0328">Glycosyltransferase</keyword>
<keyword evidence="5 11" id="KW-1133">Transmembrane helix</keyword>
<feature type="active site" evidence="8">
    <location>
        <position position="140"/>
    </location>
</feature>
<keyword evidence="13" id="KW-1185">Reference proteome</keyword>
<protein>
    <recommendedName>
        <fullName evidence="14">Cellulose synthase-like protein G2</fullName>
    </recommendedName>
</protein>
<evidence type="ECO:0000256" key="10">
    <source>
        <dbReference type="PIRSR" id="PIRSR605150-3"/>
    </source>
</evidence>
<feature type="transmembrane region" description="Helical" evidence="11">
    <location>
        <begin position="660"/>
        <end position="686"/>
    </location>
</feature>
<dbReference type="GO" id="GO:0012505">
    <property type="term" value="C:endomembrane system"/>
    <property type="evidence" value="ECO:0007669"/>
    <property type="project" value="UniProtKB-SubCell"/>
</dbReference>
<feature type="transmembrane region" description="Helical" evidence="11">
    <location>
        <begin position="28"/>
        <end position="47"/>
    </location>
</feature>
<feature type="active site" evidence="8">
    <location>
        <position position="458"/>
    </location>
</feature>
<evidence type="ECO:0000256" key="8">
    <source>
        <dbReference type="PIRSR" id="PIRSR605150-1"/>
    </source>
</evidence>
<keyword evidence="7" id="KW-0961">Cell wall biogenesis/degradation</keyword>
<name>A0AAV5M071_9ROSI</name>
<dbReference type="GO" id="GO:0071555">
    <property type="term" value="P:cell wall organization"/>
    <property type="evidence" value="ECO:0007669"/>
    <property type="project" value="UniProtKB-KW"/>
</dbReference>
<organism evidence="12 13">
    <name type="scientific">Rubroshorea leprosula</name>
    <dbReference type="NCBI Taxonomy" id="152421"/>
    <lineage>
        <taxon>Eukaryota</taxon>
        <taxon>Viridiplantae</taxon>
        <taxon>Streptophyta</taxon>
        <taxon>Embryophyta</taxon>
        <taxon>Tracheophyta</taxon>
        <taxon>Spermatophyta</taxon>
        <taxon>Magnoliopsida</taxon>
        <taxon>eudicotyledons</taxon>
        <taxon>Gunneridae</taxon>
        <taxon>Pentapetalae</taxon>
        <taxon>rosids</taxon>
        <taxon>malvids</taxon>
        <taxon>Malvales</taxon>
        <taxon>Dipterocarpaceae</taxon>
        <taxon>Rubroshorea</taxon>
    </lineage>
</organism>
<dbReference type="GO" id="GO:0016760">
    <property type="term" value="F:cellulose synthase (UDP-forming) activity"/>
    <property type="evidence" value="ECO:0007669"/>
    <property type="project" value="InterPro"/>
</dbReference>
<keyword evidence="6 11" id="KW-0472">Membrane</keyword>
<sequence length="752" mass="85855">MENSLPLPLPLHTCHVHSFSILVNRSHALLHFTALASLIFYRASFLFTRTNPILPWLLVFAAEFLLSLMWTLGQAYRWRLVSRTVYPERLPSDDKLPGIDVFICTVDPDKEPTVDVMNTVLSAMALDYPPEKLHVYLSDDGGSPITLQGMKEAWRFALWWLPFCRRYDVKTRCPKAFFGGSDEDLHQDLRSPEFFKERKNIKEKYENFKEAIIRAKEDSNLYGNAKSSTPRDHPSVVEVIEEHPEDSPQENQVKMPLLVYVAREKRPSHPHHFKAGALNVLLRVSALLSNSPYLLVLDCDMYCNDPTSARQAMCFHFDPTFSSSLGFVQFPQRFHNNSQKDVYDSEIRYIFSFIPLIQMAWNGFDGLRGPILSGSNFYIKRKALCSGSRPEGINLEEVKSTFGPSNEFIKSLQDHKHNLMINERNSMEVAKVLASCAYEDETKWGEKACFLYHSLVEDVFTGFTLHCKGWRSVYLNPRRPQFLGTGITSLNDRLVQGTRWAAGCAEICFSRFSPLIYGPQQRMSLLQTMGYAEVTFIPLLYSTSVWCFATIPQLCLLNGIPLYPEVSSPYFSVFLFIFLSALFKHLYEVLTDGRPIRTWRNEQRIWMIQSVTCQLYGTLDAVMKLLGLREASFMPTNKVMDGEQMTRYEKGVIDFQASTMFVAPLATIAIVNVASLVGGIIRMVIVGDWRRMLGQVLLSCYILVMNYAIIEAMVIRKDKGRIPLNVTLLSVAFSVIFLSFGSIILIMSEMAF</sequence>
<feature type="binding site" evidence="10">
    <location>
        <position position="274"/>
    </location>
    <ligand>
        <name>Mn(2+)</name>
        <dbReference type="ChEBI" id="CHEBI:29035"/>
    </ligand>
</feature>
<dbReference type="Gene3D" id="3.90.550.10">
    <property type="entry name" value="Spore Coat Polysaccharide Biosynthesis Protein SpsA, Chain A"/>
    <property type="match status" value="2"/>
</dbReference>
<evidence type="ECO:0000256" key="4">
    <source>
        <dbReference type="ARBA" id="ARBA00022692"/>
    </source>
</evidence>
<dbReference type="GO" id="GO:0016020">
    <property type="term" value="C:membrane"/>
    <property type="evidence" value="ECO:0007669"/>
    <property type="project" value="InterPro"/>
</dbReference>
<feature type="binding site" evidence="10">
    <location>
        <position position="298"/>
    </location>
    <ligand>
        <name>Mn(2+)</name>
        <dbReference type="ChEBI" id="CHEBI:29035"/>
    </ligand>
</feature>
<feature type="binding site" evidence="9">
    <location>
        <position position="110"/>
    </location>
    <ligand>
        <name>UDP-alpha-D-glucose</name>
        <dbReference type="ChEBI" id="CHEBI:58885"/>
    </ligand>
</feature>
<feature type="transmembrane region" description="Helical" evidence="11">
    <location>
        <begin position="692"/>
        <end position="710"/>
    </location>
</feature>
<keyword evidence="4 11" id="KW-0812">Transmembrane</keyword>
<comment type="caution">
    <text evidence="12">The sequence shown here is derived from an EMBL/GenBank/DDBJ whole genome shotgun (WGS) entry which is preliminary data.</text>
</comment>
<dbReference type="InterPro" id="IPR029044">
    <property type="entry name" value="Nucleotide-diphossugar_trans"/>
</dbReference>
<dbReference type="SUPFAM" id="SSF53448">
    <property type="entry name" value="Nucleotide-diphospho-sugar transferases"/>
    <property type="match status" value="1"/>
</dbReference>
<dbReference type="GO" id="GO:0030244">
    <property type="term" value="P:cellulose biosynthetic process"/>
    <property type="evidence" value="ECO:0007669"/>
    <property type="project" value="InterPro"/>
</dbReference>
<dbReference type="InterPro" id="IPR005150">
    <property type="entry name" value="Cellulose_synth"/>
</dbReference>
<proteinExistence type="predicted"/>
<reference evidence="12 13" key="1">
    <citation type="journal article" date="2021" name="Commun. Biol.">
        <title>The genome of Shorea leprosula (Dipterocarpaceae) highlights the ecological relevance of drought in aseasonal tropical rainforests.</title>
        <authorList>
            <person name="Ng K.K.S."/>
            <person name="Kobayashi M.J."/>
            <person name="Fawcett J.A."/>
            <person name="Hatakeyama M."/>
            <person name="Paape T."/>
            <person name="Ng C.H."/>
            <person name="Ang C.C."/>
            <person name="Tnah L.H."/>
            <person name="Lee C.T."/>
            <person name="Nishiyama T."/>
            <person name="Sese J."/>
            <person name="O'Brien M.J."/>
            <person name="Copetti D."/>
            <person name="Mohd Noor M.I."/>
            <person name="Ong R.C."/>
            <person name="Putra M."/>
            <person name="Sireger I.Z."/>
            <person name="Indrioko S."/>
            <person name="Kosugi Y."/>
            <person name="Izuno A."/>
            <person name="Isagi Y."/>
            <person name="Lee S.L."/>
            <person name="Shimizu K.K."/>
        </authorList>
    </citation>
    <scope>NUCLEOTIDE SEQUENCE [LARGE SCALE GENOMIC DNA]</scope>
    <source>
        <strain evidence="12">214</strain>
    </source>
</reference>
<evidence type="ECO:0000256" key="9">
    <source>
        <dbReference type="PIRSR" id="PIRSR605150-2"/>
    </source>
</evidence>
<evidence type="ECO:0000256" key="7">
    <source>
        <dbReference type="ARBA" id="ARBA00023316"/>
    </source>
</evidence>
<comment type="subcellular location">
    <subcellularLocation>
        <location evidence="1">Endomembrane system</location>
        <topology evidence="1">Multi-pass membrane protein</topology>
    </subcellularLocation>
</comment>
<evidence type="ECO:0000256" key="3">
    <source>
        <dbReference type="ARBA" id="ARBA00022679"/>
    </source>
</evidence>
<evidence type="ECO:0000313" key="12">
    <source>
        <dbReference type="EMBL" id="GKV42296.1"/>
    </source>
</evidence>
<dbReference type="AlphaFoldDB" id="A0AAV5M071"/>
<feature type="transmembrane region" description="Helical" evidence="11">
    <location>
        <begin position="53"/>
        <end position="73"/>
    </location>
</feature>
<evidence type="ECO:0000256" key="2">
    <source>
        <dbReference type="ARBA" id="ARBA00022676"/>
    </source>
</evidence>
<gene>
    <name evidence="12" type="ORF">SLEP1_g49711</name>
</gene>
<evidence type="ECO:0000256" key="5">
    <source>
        <dbReference type="ARBA" id="ARBA00022989"/>
    </source>
</evidence>
<dbReference type="FunFam" id="3.90.550.10:FF:000194">
    <property type="entry name" value="Cellulose synthase-like protein G2 isoform A"/>
    <property type="match status" value="1"/>
</dbReference>
<accession>A0AAV5M071</accession>
<feature type="transmembrane region" description="Helical" evidence="11">
    <location>
        <begin position="722"/>
        <end position="747"/>
    </location>
</feature>
<evidence type="ECO:0000313" key="13">
    <source>
        <dbReference type="Proteomes" id="UP001054252"/>
    </source>
</evidence>
<dbReference type="EMBL" id="BPVZ01000157">
    <property type="protein sequence ID" value="GKV42296.1"/>
    <property type="molecule type" value="Genomic_DNA"/>
</dbReference>
<keyword evidence="3" id="KW-0808">Transferase</keyword>